<organism evidence="1 2">
    <name type="scientific">Corynebacterium aquilae DSM 44791</name>
    <dbReference type="NCBI Taxonomy" id="1431546"/>
    <lineage>
        <taxon>Bacteria</taxon>
        <taxon>Bacillati</taxon>
        <taxon>Actinomycetota</taxon>
        <taxon>Actinomycetes</taxon>
        <taxon>Mycobacteriales</taxon>
        <taxon>Corynebacteriaceae</taxon>
        <taxon>Corynebacterium</taxon>
    </lineage>
</organism>
<evidence type="ECO:0000313" key="1">
    <source>
        <dbReference type="EMBL" id="APT85319.1"/>
    </source>
</evidence>
<keyword evidence="2" id="KW-1185">Reference proteome</keyword>
<dbReference type="OrthoDB" id="3627888at2"/>
<name>A0A1L7CHN0_9CORY</name>
<evidence type="ECO:0000313" key="2">
    <source>
        <dbReference type="Proteomes" id="UP000185478"/>
    </source>
</evidence>
<dbReference type="RefSeq" id="WP_075727239.1">
    <property type="nucleotide sequence ID" value="NZ_CP009245.1"/>
</dbReference>
<dbReference type="EMBL" id="CP009245">
    <property type="protein sequence ID" value="APT85319.1"/>
    <property type="molecule type" value="Genomic_DNA"/>
</dbReference>
<sequence length="133" mass="14802">MATKANETNVPGAIDLNALLAKREEELGIRDTIPVKVGAETFNITHPAYQGAEWNDRMKQLSDDSAEGIITQSEYRDEYLEMVFGEQAEAFVEAAAKITPIDPLTLAVILIEEETKRQGKIQSRKRSPGGRKR</sequence>
<gene>
    <name evidence="1" type="ORF">CAQU_09855</name>
</gene>
<dbReference type="Proteomes" id="UP000185478">
    <property type="component" value="Chromosome"/>
</dbReference>
<dbReference type="AlphaFoldDB" id="A0A1L7CHN0"/>
<protein>
    <submittedName>
        <fullName evidence="1">Uncharacterized protein</fullName>
    </submittedName>
</protein>
<accession>A0A1L7CHN0</accession>
<proteinExistence type="predicted"/>
<dbReference type="KEGG" id="caqu:CAQU_09855"/>
<dbReference type="STRING" id="1431546.CAQU_09855"/>
<reference evidence="1 2" key="1">
    <citation type="submission" date="2014-08" db="EMBL/GenBank/DDBJ databases">
        <title>Complete genome sequence of Corynebacterium aquilae S-613T(T) (=DSM 44791(T)), isolated from the choana of a healthy golden eagle.</title>
        <authorList>
            <person name="Ruckert C."/>
            <person name="Albersmeier A."/>
            <person name="Winkler A."/>
            <person name="Kalinowski J."/>
        </authorList>
    </citation>
    <scope>NUCLEOTIDE SEQUENCE [LARGE SCALE GENOMIC DNA]</scope>
    <source>
        <strain evidence="1 2">S-613</strain>
    </source>
</reference>